<protein>
    <recommendedName>
        <fullName evidence="3">DUF6542 domain-containing protein</fullName>
    </recommendedName>
</protein>
<dbReference type="Pfam" id="PF20177">
    <property type="entry name" value="DUF6542"/>
    <property type="match status" value="1"/>
</dbReference>
<feature type="domain" description="DUF6542" evidence="3">
    <location>
        <begin position="10"/>
        <end position="124"/>
    </location>
</feature>
<sequence length="184" mass="19360">MNKPSEKGVRLTARGAILALFAVTVLGRIGAALLAWPEVAGAAFVLACLATAVLVRKRDLLALVVSPPLVFFVATLVSELVRAFGSSSFARGLGIGMFSAMSGGAPWLFAGSVLVLGIALARGLRENVSDLRDDLRTLRRTRPKPAPAAAGPTPPPGGFAPEPEGYFEPRVYGKPASERHREQD</sequence>
<dbReference type="OrthoDB" id="3477680at2"/>
<keyword evidence="2" id="KW-1133">Transmembrane helix</keyword>
<evidence type="ECO:0000259" key="3">
    <source>
        <dbReference type="Pfam" id="PF20177"/>
    </source>
</evidence>
<dbReference type="Proteomes" id="UP000265768">
    <property type="component" value="Unassembled WGS sequence"/>
</dbReference>
<comment type="caution">
    <text evidence="4">The sequence shown here is derived from an EMBL/GenBank/DDBJ whole genome shotgun (WGS) entry which is preliminary data.</text>
</comment>
<proteinExistence type="predicted"/>
<keyword evidence="5" id="KW-1185">Reference proteome</keyword>
<evidence type="ECO:0000313" key="5">
    <source>
        <dbReference type="Proteomes" id="UP000265768"/>
    </source>
</evidence>
<evidence type="ECO:0000256" key="2">
    <source>
        <dbReference type="SAM" id="Phobius"/>
    </source>
</evidence>
<feature type="transmembrane region" description="Helical" evidence="2">
    <location>
        <begin position="39"/>
        <end position="55"/>
    </location>
</feature>
<reference evidence="4 5" key="1">
    <citation type="submission" date="2018-09" db="EMBL/GenBank/DDBJ databases">
        <title>YIM 75507 draft genome.</title>
        <authorList>
            <person name="Tang S."/>
            <person name="Feng Y."/>
        </authorList>
    </citation>
    <scope>NUCLEOTIDE SEQUENCE [LARGE SCALE GENOMIC DNA]</scope>
    <source>
        <strain evidence="4 5">YIM 75507</strain>
    </source>
</reference>
<dbReference type="InterPro" id="IPR046672">
    <property type="entry name" value="DUF6542"/>
</dbReference>
<dbReference type="RefSeq" id="WP_119926327.1">
    <property type="nucleotide sequence ID" value="NZ_QZEY01000003.1"/>
</dbReference>
<feature type="transmembrane region" description="Helical" evidence="2">
    <location>
        <begin position="12"/>
        <end position="33"/>
    </location>
</feature>
<dbReference type="AlphaFoldDB" id="A0A3A4B0B2"/>
<dbReference type="EMBL" id="QZEY01000003">
    <property type="protein sequence ID" value="RJL33368.1"/>
    <property type="molecule type" value="Genomic_DNA"/>
</dbReference>
<accession>A0A3A4B0B2</accession>
<organism evidence="4 5">
    <name type="scientific">Bailinhaonella thermotolerans</name>
    <dbReference type="NCBI Taxonomy" id="1070861"/>
    <lineage>
        <taxon>Bacteria</taxon>
        <taxon>Bacillati</taxon>
        <taxon>Actinomycetota</taxon>
        <taxon>Actinomycetes</taxon>
        <taxon>Streptosporangiales</taxon>
        <taxon>Streptosporangiaceae</taxon>
        <taxon>Bailinhaonella</taxon>
    </lineage>
</organism>
<feature type="transmembrane region" description="Helical" evidence="2">
    <location>
        <begin position="104"/>
        <end position="124"/>
    </location>
</feature>
<keyword evidence="2" id="KW-0812">Transmembrane</keyword>
<gene>
    <name evidence="4" type="ORF">D5H75_11285</name>
</gene>
<feature type="region of interest" description="Disordered" evidence="1">
    <location>
        <begin position="137"/>
        <end position="184"/>
    </location>
</feature>
<evidence type="ECO:0000256" key="1">
    <source>
        <dbReference type="SAM" id="MobiDB-lite"/>
    </source>
</evidence>
<name>A0A3A4B0B2_9ACTN</name>
<feature type="transmembrane region" description="Helical" evidence="2">
    <location>
        <begin position="60"/>
        <end position="84"/>
    </location>
</feature>
<keyword evidence="2" id="KW-0472">Membrane</keyword>
<evidence type="ECO:0000313" key="4">
    <source>
        <dbReference type="EMBL" id="RJL33368.1"/>
    </source>
</evidence>